<dbReference type="NCBIfam" id="TIGR01782">
    <property type="entry name" value="TonB-Xanth-Caul"/>
    <property type="match status" value="1"/>
</dbReference>
<dbReference type="InterPro" id="IPR012910">
    <property type="entry name" value="Plug_dom"/>
</dbReference>
<dbReference type="InterPro" id="IPR000531">
    <property type="entry name" value="Beta-barrel_TonB"/>
</dbReference>
<evidence type="ECO:0000313" key="10">
    <source>
        <dbReference type="Proteomes" id="UP000571084"/>
    </source>
</evidence>
<evidence type="ECO:0000259" key="8">
    <source>
        <dbReference type="Pfam" id="PF07715"/>
    </source>
</evidence>
<dbReference type="InterPro" id="IPR010104">
    <property type="entry name" value="TonB_rcpt_bac"/>
</dbReference>
<dbReference type="RefSeq" id="WP_168056822.1">
    <property type="nucleotide sequence ID" value="NZ_JAAOZT010000012.1"/>
</dbReference>
<proteinExistence type="inferred from homology"/>
<comment type="similarity">
    <text evidence="2 5">Belongs to the TonB-dependent receptor family.</text>
</comment>
<feature type="domain" description="TonB-dependent receptor plug" evidence="8">
    <location>
        <begin position="157"/>
        <end position="264"/>
    </location>
</feature>
<name>A0A840RWI2_9BURK</name>
<dbReference type="GO" id="GO:0009279">
    <property type="term" value="C:cell outer membrane"/>
    <property type="evidence" value="ECO:0007669"/>
    <property type="project" value="UniProtKB-SubCell"/>
</dbReference>
<dbReference type="InterPro" id="IPR013784">
    <property type="entry name" value="Carb-bd-like_fold"/>
</dbReference>
<comment type="subcellular location">
    <subcellularLocation>
        <location evidence="1 5">Cell outer membrane</location>
    </subcellularLocation>
</comment>
<reference evidence="9 10" key="1">
    <citation type="submission" date="2020-08" db="EMBL/GenBank/DDBJ databases">
        <title>Genomic Encyclopedia of Type Strains, Phase IV (KMG-IV): sequencing the most valuable type-strain genomes for metagenomic binning, comparative biology and taxonomic classification.</title>
        <authorList>
            <person name="Goeker M."/>
        </authorList>
    </citation>
    <scope>NUCLEOTIDE SEQUENCE [LARGE SCALE GENOMIC DNA]</scope>
    <source>
        <strain evidence="9 10">DSM 23240</strain>
    </source>
</reference>
<dbReference type="InterPro" id="IPR036942">
    <property type="entry name" value="Beta-barrel_TonB_sf"/>
</dbReference>
<evidence type="ECO:0000256" key="2">
    <source>
        <dbReference type="ARBA" id="ARBA00009810"/>
    </source>
</evidence>
<dbReference type="Pfam" id="PF07715">
    <property type="entry name" value="Plug"/>
    <property type="match status" value="1"/>
</dbReference>
<dbReference type="Proteomes" id="UP000571084">
    <property type="component" value="Unassembled WGS sequence"/>
</dbReference>
<evidence type="ECO:0000313" key="9">
    <source>
        <dbReference type="EMBL" id="MBB5201034.1"/>
    </source>
</evidence>
<dbReference type="Pfam" id="PF00593">
    <property type="entry name" value="TonB_dep_Rec_b-barrel"/>
    <property type="match status" value="1"/>
</dbReference>
<feature type="signal peptide" evidence="6">
    <location>
        <begin position="1"/>
        <end position="27"/>
    </location>
</feature>
<dbReference type="Gene3D" id="2.40.170.20">
    <property type="entry name" value="TonB-dependent receptor, beta-barrel domain"/>
    <property type="match status" value="1"/>
</dbReference>
<evidence type="ECO:0000256" key="6">
    <source>
        <dbReference type="SAM" id="SignalP"/>
    </source>
</evidence>
<protein>
    <submittedName>
        <fullName evidence="9">TonB-dependent receptor</fullName>
    </submittedName>
</protein>
<dbReference type="SUPFAM" id="SSF56935">
    <property type="entry name" value="Porins"/>
    <property type="match status" value="1"/>
</dbReference>
<evidence type="ECO:0000259" key="7">
    <source>
        <dbReference type="Pfam" id="PF00593"/>
    </source>
</evidence>
<organism evidence="9 10">
    <name type="scientific">Glaciimonas immobilis</name>
    <dbReference type="NCBI Taxonomy" id="728004"/>
    <lineage>
        <taxon>Bacteria</taxon>
        <taxon>Pseudomonadati</taxon>
        <taxon>Pseudomonadota</taxon>
        <taxon>Betaproteobacteria</taxon>
        <taxon>Burkholderiales</taxon>
        <taxon>Oxalobacteraceae</taxon>
        <taxon>Glaciimonas</taxon>
    </lineage>
</organism>
<gene>
    <name evidence="9" type="ORF">HNR39_002883</name>
</gene>
<dbReference type="SUPFAM" id="SSF49452">
    <property type="entry name" value="Starch-binding domain-like"/>
    <property type="match status" value="1"/>
</dbReference>
<dbReference type="Pfam" id="PF13620">
    <property type="entry name" value="CarboxypepD_reg"/>
    <property type="match status" value="1"/>
</dbReference>
<keyword evidence="10" id="KW-1185">Reference proteome</keyword>
<dbReference type="EMBL" id="JACHHQ010000006">
    <property type="protein sequence ID" value="MBB5201034.1"/>
    <property type="molecule type" value="Genomic_DNA"/>
</dbReference>
<feature type="domain" description="TonB-dependent receptor-like beta-barrel" evidence="7">
    <location>
        <begin position="480"/>
        <end position="940"/>
    </location>
</feature>
<comment type="caution">
    <text evidence="9">The sequence shown here is derived from an EMBL/GenBank/DDBJ whole genome shotgun (WGS) entry which is preliminary data.</text>
</comment>
<keyword evidence="3 5" id="KW-0472">Membrane</keyword>
<dbReference type="GO" id="GO:0030246">
    <property type="term" value="F:carbohydrate binding"/>
    <property type="evidence" value="ECO:0007669"/>
    <property type="project" value="InterPro"/>
</dbReference>
<dbReference type="AlphaFoldDB" id="A0A840RWI2"/>
<keyword evidence="5" id="KW-0798">TonB box</keyword>
<feature type="chain" id="PRO_5032783160" evidence="6">
    <location>
        <begin position="28"/>
        <end position="973"/>
    </location>
</feature>
<keyword evidence="6" id="KW-0732">Signal</keyword>
<dbReference type="PANTHER" id="PTHR40980:SF4">
    <property type="entry name" value="TONB-DEPENDENT RECEPTOR-LIKE BETA-BARREL DOMAIN-CONTAINING PROTEIN"/>
    <property type="match status" value="1"/>
</dbReference>
<dbReference type="PANTHER" id="PTHR40980">
    <property type="entry name" value="PLUG DOMAIN-CONTAINING PROTEIN"/>
    <property type="match status" value="1"/>
</dbReference>
<dbReference type="InterPro" id="IPR037066">
    <property type="entry name" value="Plug_dom_sf"/>
</dbReference>
<keyword evidence="9" id="KW-0675">Receptor</keyword>
<sequence length="973" mass="105039">MLRKKRAQRVCILLGLTTNVIAHVAIAATSGGLQGHLQSNGDMRPVANARLEIRETGASTSSASDGEFLFKDLPPGDYTLVITVGKQTPVEQAVHVDTGSVTTRAITIGIESKGVAESEKSEKAEGAKDANVAALANVTINSRRSAVTVSRARQEVAPNMINILPAEEIRKLPDVNAGEAVRRIPGVSLESDTGEGRFVNIRGLDADLTGTTFGGVRLPPTNTASPFGGGRAVAFDSIPAGIIGSIVVTKTNKPEQDAEALGGTVEITPKTVPLSGKPFLEAKIGTGIEPLRNTGIKDLGVTFGGRFGARENAPKDGQFVAYSDRPFSFIGTLSYYEDRRGVDDLEASYVDGQPAIPDKAYGSLEQRYYNYHRKRHGYGGELAYEPDAANKWYVRYYDAGYTETVSRNRLLLNFPGSPTTNADGSFTEQGVTFDKTLRDEKETIDTKIFTIGGKHDLGGAKLDYQLAHTIGSYDKQHDYNSDFSNSGASTVTYNNTASPNFPTYNIVGGTNPLDTSGYTLTGFNNGTQQNTTREWSAATNLAIATHFTAAEDEELKFGASVRLRKNTQAIGAFTYSAVPAIPLSQATSGSGVTYYDNHYQNGPQVNQELMRSTYQNGTGFVQNTAADAATAARGAADNKENVYALYGQYQFGFGRLGVLTGLRAELTRAQFNGNAVSTQVDSANNTTYPSQRISADSKYTNYFPSLQARYEFAPSLIGRAIYSSTISRPGFNQTSAAMNINPGGDFVSQGNPGLKATTSNNIDLSIEHYLAQGGIASFGIFNKALSNYIVSKVSTQTFPNNGLFAGFTGPAKVFTYDNVSSARVFGYELNYEQRYRSLPGLLSGFGTSFNWTWVHSRLEIRPGEFAALPSTSKNTGNAALFYERNGLDMRLAAYYVSRNLFGVGSSAATDIYSEPRFSLDFGASYALKSNISIYLNVKNLTNTAMKFTEGTDNRPIQRETYGKTIQVGLMANY</sequence>
<keyword evidence="4" id="KW-0998">Cell outer membrane</keyword>
<dbReference type="Gene3D" id="2.170.130.10">
    <property type="entry name" value="TonB-dependent receptor, plug domain"/>
    <property type="match status" value="1"/>
</dbReference>
<accession>A0A840RWI2</accession>
<evidence type="ECO:0000256" key="4">
    <source>
        <dbReference type="ARBA" id="ARBA00023237"/>
    </source>
</evidence>
<evidence type="ECO:0000256" key="3">
    <source>
        <dbReference type="ARBA" id="ARBA00023136"/>
    </source>
</evidence>
<dbReference type="Gene3D" id="2.60.40.1120">
    <property type="entry name" value="Carboxypeptidase-like, regulatory domain"/>
    <property type="match status" value="1"/>
</dbReference>
<evidence type="ECO:0000256" key="1">
    <source>
        <dbReference type="ARBA" id="ARBA00004442"/>
    </source>
</evidence>
<evidence type="ECO:0000256" key="5">
    <source>
        <dbReference type="RuleBase" id="RU003357"/>
    </source>
</evidence>